<dbReference type="Pfam" id="PF13191">
    <property type="entry name" value="AAA_16"/>
    <property type="match status" value="1"/>
</dbReference>
<dbReference type="PROSITE" id="PS50005">
    <property type="entry name" value="TPR"/>
    <property type="match status" value="12"/>
</dbReference>
<proteinExistence type="predicted"/>
<gene>
    <name evidence="5" type="ORF">GFD30_10315</name>
</gene>
<keyword evidence="1" id="KW-0677">Repeat</keyword>
<feature type="repeat" description="TPR" evidence="3">
    <location>
        <begin position="956"/>
        <end position="989"/>
    </location>
</feature>
<evidence type="ECO:0000313" key="5">
    <source>
        <dbReference type="EMBL" id="MQM25959.1"/>
    </source>
</evidence>
<feature type="repeat" description="TPR" evidence="3">
    <location>
        <begin position="684"/>
        <end position="717"/>
    </location>
</feature>
<feature type="repeat" description="TPR" evidence="3">
    <location>
        <begin position="1126"/>
        <end position="1159"/>
    </location>
</feature>
<dbReference type="GO" id="GO:0009279">
    <property type="term" value="C:cell outer membrane"/>
    <property type="evidence" value="ECO:0007669"/>
    <property type="project" value="TreeGrafter"/>
</dbReference>
<dbReference type="InterPro" id="IPR027417">
    <property type="entry name" value="P-loop_NTPase"/>
</dbReference>
<feature type="repeat" description="TPR" evidence="3">
    <location>
        <begin position="1058"/>
        <end position="1091"/>
    </location>
</feature>
<comment type="caution">
    <text evidence="5">The sequence shown here is derived from an EMBL/GenBank/DDBJ whole genome shotgun (WGS) entry which is preliminary data.</text>
</comment>
<dbReference type="Pfam" id="PF00515">
    <property type="entry name" value="TPR_1"/>
    <property type="match status" value="2"/>
</dbReference>
<keyword evidence="6" id="KW-1185">Reference proteome</keyword>
<evidence type="ECO:0000313" key="6">
    <source>
        <dbReference type="Proteomes" id="UP000477750"/>
    </source>
</evidence>
<feature type="repeat" description="TPR" evidence="3">
    <location>
        <begin position="718"/>
        <end position="751"/>
    </location>
</feature>
<evidence type="ECO:0000256" key="2">
    <source>
        <dbReference type="ARBA" id="ARBA00022803"/>
    </source>
</evidence>
<evidence type="ECO:0000259" key="4">
    <source>
        <dbReference type="Pfam" id="PF13191"/>
    </source>
</evidence>
<organism evidence="5 6">
    <name type="scientific">Glycomyces albidus</name>
    <dbReference type="NCBI Taxonomy" id="2656774"/>
    <lineage>
        <taxon>Bacteria</taxon>
        <taxon>Bacillati</taxon>
        <taxon>Actinomycetota</taxon>
        <taxon>Actinomycetes</taxon>
        <taxon>Glycomycetales</taxon>
        <taxon>Glycomycetaceae</taxon>
        <taxon>Glycomyces</taxon>
    </lineage>
</organism>
<dbReference type="InterPro" id="IPR011990">
    <property type="entry name" value="TPR-like_helical_dom_sf"/>
</dbReference>
<evidence type="ECO:0000256" key="1">
    <source>
        <dbReference type="ARBA" id="ARBA00022737"/>
    </source>
</evidence>
<keyword evidence="2 3" id="KW-0802">TPR repeat</keyword>
<dbReference type="Pfam" id="PF13181">
    <property type="entry name" value="TPR_8"/>
    <property type="match status" value="3"/>
</dbReference>
<dbReference type="GO" id="GO:0046813">
    <property type="term" value="P:receptor-mediated virion attachment to host cell"/>
    <property type="evidence" value="ECO:0007669"/>
    <property type="project" value="TreeGrafter"/>
</dbReference>
<protein>
    <submittedName>
        <fullName evidence="5">Tetratricopeptide repeat protein</fullName>
    </submittedName>
</protein>
<feature type="repeat" description="TPR" evidence="3">
    <location>
        <begin position="888"/>
        <end position="921"/>
    </location>
</feature>
<feature type="repeat" description="TPR" evidence="3">
    <location>
        <begin position="922"/>
        <end position="955"/>
    </location>
</feature>
<feature type="repeat" description="TPR" evidence="3">
    <location>
        <begin position="752"/>
        <end position="785"/>
    </location>
</feature>
<feature type="repeat" description="TPR" evidence="3">
    <location>
        <begin position="820"/>
        <end position="853"/>
    </location>
</feature>
<sequence>MFGSVLGSAPLAASKGCPAIRSLRSYVLGTTFPGPPEAPVPAVQRASSALPAACSKAAPSGGAALLLKATFTVPHRPAGVIILDGAAPSLQDILRLRQQDTFVGRDSRIAEFRHNLRLPATDPGRRFIVNIHGIAGVGKSFLLQQFRRIAQAEGAACALVNEDYFDIVETMSALAADLSGQGARLTEFEAQLATYRQRRRELESDPNAPLGDMITTTTVRAGVALAKSVPVAGAVAEFVDPDAVAAQANRFRAYLVQRFGKKSDIDLLLAPIEVLTRSFVGSVDRLAAERPVVLFFDTFERTAPYLESWLLDLFTGKFGGLSAEVVTAIAGQLALADNRWSPLRSLIASHPLEPFTEAEARDFLTQRGVTDEAVVKVILPLSGSVPMWLATLAESNPRDPGAIPDPSEDAVERFLKWEPDDHRRDLAKAAALPRRFNRDVLRAMPDASDADELFDWLRRLPFVSRTTDHWRYHDAVRDPMLRLARITSPQRWRDQHLALAAHFAAEQAALGLADGLRWSDPDWQALALEETYHRLCAAPGAALPHALEKAVEAAEASVALARRWSAMLSEAGSAAGAERLRSWGGRLTDLLKDQDDDSAFLTALIDSGELGSEHLANALAVRGDSHRSRKRYEQSIADLDRALELRPEQPRFHRWRGLTFQAMRRYDDAVADLTRSIDLDQSSAQAFAQRGVTYRLMGRDEEAFADLGRAIELEPENDWYYAQRGITYQIAGRYEESLADLGRAIALDPAEAANFRLRGVTFQLAERYEESLADLDRAIELDPADEGGFAERGYTRHLMGRHDEAFADFGRAIAIDGDQSWTYALRGSAYRSLSRYEEALADLDRAIELNPDNEWVIAERAATCRALDRHEQAIAGFGRAIELDPDYQWALSQRGAVLRDTDRQEAALADFDRAIELNPADGWTIMQRAKTLQVLGRHREALADFDRAIELDPANDWRITQRALAYRSLGRYEEALTDFGRALELAPDPYWDLMERGATLRVMGRHEEALADLDRAIGSAPDRDAALCQRGLTYIAMERHDLGLRDFERAVRIDSDDAWTHLLRGRALRGLGRYEEARTAFGNAVRLLPDNEPALAYRGEVNRQLGDLEPALADLDRAVALAPDDVWNLSQRSAVHHLMGNAEAAIADLDRALALDPSNHWYRFLKAIVLKSVRREAEGMADLLAAVDLALTESDPEDVQDRFSLVVYLLVLGRTEEAATALDAVLLSGPTAAAALDFIEDLSFLAACPGLEVDGLEAFSRIAAEYRDARLGEQRE</sequence>
<dbReference type="Pfam" id="PF13432">
    <property type="entry name" value="TPR_16"/>
    <property type="match status" value="2"/>
</dbReference>
<dbReference type="PANTHER" id="PTHR44858">
    <property type="entry name" value="TETRATRICOPEPTIDE REPEAT PROTEIN 6"/>
    <property type="match status" value="1"/>
</dbReference>
<dbReference type="InterPro" id="IPR050498">
    <property type="entry name" value="Ycf3"/>
</dbReference>
<feature type="repeat" description="TPR" evidence="3">
    <location>
        <begin position="1092"/>
        <end position="1125"/>
    </location>
</feature>
<feature type="domain" description="Orc1-like AAA ATPase" evidence="4">
    <location>
        <begin position="101"/>
        <end position="301"/>
    </location>
</feature>
<feature type="repeat" description="TPR" evidence="3">
    <location>
        <begin position="616"/>
        <end position="649"/>
    </location>
</feature>
<accession>A0A6L5G8E6</accession>
<dbReference type="Gene3D" id="3.40.50.300">
    <property type="entry name" value="P-loop containing nucleotide triphosphate hydrolases"/>
    <property type="match status" value="1"/>
</dbReference>
<evidence type="ECO:0000256" key="3">
    <source>
        <dbReference type="PROSITE-ProRule" id="PRU00339"/>
    </source>
</evidence>
<dbReference type="Gene3D" id="1.25.40.10">
    <property type="entry name" value="Tetratricopeptide repeat domain"/>
    <property type="match status" value="6"/>
</dbReference>
<dbReference type="SUPFAM" id="SSF48452">
    <property type="entry name" value="TPR-like"/>
    <property type="match status" value="3"/>
</dbReference>
<dbReference type="InterPro" id="IPR041664">
    <property type="entry name" value="AAA_16"/>
</dbReference>
<dbReference type="SMART" id="SM00028">
    <property type="entry name" value="TPR"/>
    <property type="match status" value="16"/>
</dbReference>
<dbReference type="SUPFAM" id="SSF52540">
    <property type="entry name" value="P-loop containing nucleoside triphosphate hydrolases"/>
    <property type="match status" value="1"/>
</dbReference>
<dbReference type="PANTHER" id="PTHR44858:SF1">
    <property type="entry name" value="UDP-N-ACETYLGLUCOSAMINE--PEPTIDE N-ACETYLGLUCOSAMINYLTRANSFERASE SPINDLY-RELATED"/>
    <property type="match status" value="1"/>
</dbReference>
<dbReference type="AlphaFoldDB" id="A0A6L5G8E6"/>
<name>A0A6L5G8E6_9ACTN</name>
<dbReference type="Pfam" id="PF13414">
    <property type="entry name" value="TPR_11"/>
    <property type="match status" value="1"/>
</dbReference>
<dbReference type="EMBL" id="WIAO01000010">
    <property type="protein sequence ID" value="MQM25959.1"/>
    <property type="molecule type" value="Genomic_DNA"/>
</dbReference>
<dbReference type="InterPro" id="IPR019734">
    <property type="entry name" value="TPR_rpt"/>
</dbReference>
<reference evidence="5 6" key="1">
    <citation type="submission" date="2019-10" db="EMBL/GenBank/DDBJ databases">
        <title>Glycomyces albidus sp. nov., a novel actinomycete isolated from rhizosphere soil of wheat (Triticum aestivum L.).</title>
        <authorList>
            <person name="Qian L."/>
        </authorList>
    </citation>
    <scope>NUCLEOTIDE SEQUENCE [LARGE SCALE GENOMIC DNA]</scope>
    <source>
        <strain evidence="5 6">NEAU-7082</strain>
    </source>
</reference>
<dbReference type="PROSITE" id="PS50293">
    <property type="entry name" value="TPR_REGION"/>
    <property type="match status" value="1"/>
</dbReference>
<feature type="repeat" description="TPR" evidence="3">
    <location>
        <begin position="1024"/>
        <end position="1057"/>
    </location>
</feature>
<dbReference type="Proteomes" id="UP000477750">
    <property type="component" value="Unassembled WGS sequence"/>
</dbReference>